<dbReference type="Proteomes" id="UP000182498">
    <property type="component" value="Unassembled WGS sequence"/>
</dbReference>
<keyword evidence="3" id="KW-1185">Reference proteome</keyword>
<dbReference type="GeneID" id="82886710"/>
<dbReference type="AlphaFoldDB" id="A0A125T577"/>
<dbReference type="RefSeq" id="WP_014011063.1">
    <property type="nucleotide sequence ID" value="NZ_BJNT01000004.1"/>
</dbReference>
<reference evidence="2 4" key="3">
    <citation type="submission" date="2019-06" db="EMBL/GenBank/DDBJ databases">
        <title>Whole genome shotgun sequence of Corynebacterium variabile NBRC 15286.</title>
        <authorList>
            <person name="Hosoyama A."/>
            <person name="Uohara A."/>
            <person name="Ohji S."/>
            <person name="Ichikawa N."/>
        </authorList>
    </citation>
    <scope>NUCLEOTIDE SEQUENCE [LARGE SCALE GENOMIC DNA]</scope>
    <source>
        <strain evidence="2 4">NBRC 15286</strain>
    </source>
</reference>
<reference evidence="3" key="2">
    <citation type="submission" date="2015-11" db="EMBL/GenBank/DDBJ databases">
        <authorList>
            <person name="Dugat-Bony E."/>
        </authorList>
    </citation>
    <scope>NUCLEOTIDE SEQUENCE [LARGE SCALE GENOMIC DNA]</scope>
    <source>
        <strain evidence="3">Mu292</strain>
    </source>
</reference>
<evidence type="ECO:0000313" key="1">
    <source>
        <dbReference type="EMBL" id="CUU65062.1"/>
    </source>
</evidence>
<protein>
    <submittedName>
        <fullName evidence="1">Uncharacterized protein</fullName>
    </submittedName>
</protein>
<accession>A0A125T577</accession>
<dbReference type="SUPFAM" id="SSF158694">
    <property type="entry name" value="UraD-Like"/>
    <property type="match status" value="1"/>
</dbReference>
<evidence type="ECO:0000313" key="2">
    <source>
        <dbReference type="EMBL" id="GEC85240.1"/>
    </source>
</evidence>
<proteinExistence type="predicted"/>
<gene>
    <name evidence="2" type="ORF">CVA01_05540</name>
    <name evidence="1" type="ORF">CVAR292_00371</name>
</gene>
<name>A0A125T577_9CORY</name>
<reference evidence="1" key="1">
    <citation type="submission" date="2015-11" db="EMBL/GenBank/DDBJ databases">
        <authorList>
            <person name="Zhang Y."/>
            <person name="Guo Z."/>
        </authorList>
    </citation>
    <scope>NUCLEOTIDE SEQUENCE [LARGE SCALE GENOMIC DNA]</scope>
    <source>
        <strain evidence="1">Mu292</strain>
    </source>
</reference>
<sequence>MNTLNSSPFSPLFATRPAATPAVHDLDGFNTAPADQLTTLLTFMTACQELARTIVVGRPYLRTGDVFTAASRSLRTLPTPLIKGIVDVHRPVDRVPLIEDAASAGTLTEEQVSDLREAALGYAAVQGHLYIADPAVWGSAEAVAMIPETAPDAARPVTEVYGQMLADVEARTVLPPAKAWEITVDHLEESNRLKLVTLLGTGD</sequence>
<dbReference type="EMBL" id="BJNT01000004">
    <property type="protein sequence ID" value="GEC85240.1"/>
    <property type="molecule type" value="Genomic_DNA"/>
</dbReference>
<dbReference type="Proteomes" id="UP000319986">
    <property type="component" value="Unassembled WGS sequence"/>
</dbReference>
<organism evidence="1 3">
    <name type="scientific">Corynebacterium variabile</name>
    <dbReference type="NCBI Taxonomy" id="1727"/>
    <lineage>
        <taxon>Bacteria</taxon>
        <taxon>Bacillati</taxon>
        <taxon>Actinomycetota</taxon>
        <taxon>Actinomycetes</taxon>
        <taxon>Mycobacteriales</taxon>
        <taxon>Corynebacteriaceae</taxon>
        <taxon>Corynebacterium</taxon>
    </lineage>
</organism>
<evidence type="ECO:0000313" key="4">
    <source>
        <dbReference type="Proteomes" id="UP000319986"/>
    </source>
</evidence>
<dbReference type="EMBL" id="FAUH01000002">
    <property type="protein sequence ID" value="CUU65062.1"/>
    <property type="molecule type" value="Genomic_DNA"/>
</dbReference>
<dbReference type="InterPro" id="IPR036778">
    <property type="entry name" value="OHCU_decarboxylase_sf"/>
</dbReference>
<evidence type="ECO:0000313" key="3">
    <source>
        <dbReference type="Proteomes" id="UP000182498"/>
    </source>
</evidence>